<organism evidence="1 2">
    <name type="scientific">Necator americanus</name>
    <name type="common">Human hookworm</name>
    <dbReference type="NCBI Taxonomy" id="51031"/>
    <lineage>
        <taxon>Eukaryota</taxon>
        <taxon>Metazoa</taxon>
        <taxon>Ecdysozoa</taxon>
        <taxon>Nematoda</taxon>
        <taxon>Chromadorea</taxon>
        <taxon>Rhabditida</taxon>
        <taxon>Rhabditina</taxon>
        <taxon>Rhabditomorpha</taxon>
        <taxon>Strongyloidea</taxon>
        <taxon>Ancylostomatidae</taxon>
        <taxon>Bunostominae</taxon>
        <taxon>Necator</taxon>
    </lineage>
</organism>
<evidence type="ECO:0000313" key="1">
    <source>
        <dbReference type="EMBL" id="KAK6743730.1"/>
    </source>
</evidence>
<proteinExistence type="predicted"/>
<protein>
    <submittedName>
        <fullName evidence="1">Uncharacterized protein</fullName>
    </submittedName>
</protein>
<reference evidence="1 2" key="1">
    <citation type="submission" date="2023-08" db="EMBL/GenBank/DDBJ databases">
        <title>A Necator americanus chromosomal reference genome.</title>
        <authorList>
            <person name="Ilik V."/>
            <person name="Petrzelkova K.J."/>
            <person name="Pardy F."/>
            <person name="Fuh T."/>
            <person name="Niatou-Singa F.S."/>
            <person name="Gouil Q."/>
            <person name="Baker L."/>
            <person name="Ritchie M.E."/>
            <person name="Jex A.R."/>
            <person name="Gazzola D."/>
            <person name="Li H."/>
            <person name="Toshio Fujiwara R."/>
            <person name="Zhan B."/>
            <person name="Aroian R.V."/>
            <person name="Pafco B."/>
            <person name="Schwarz E.M."/>
        </authorList>
    </citation>
    <scope>NUCLEOTIDE SEQUENCE [LARGE SCALE GENOMIC DNA]</scope>
    <source>
        <strain evidence="1 2">Aroian</strain>
        <tissue evidence="1">Whole animal</tissue>
    </source>
</reference>
<accession>A0ABR1D1U5</accession>
<dbReference type="EMBL" id="JAVFWL010000003">
    <property type="protein sequence ID" value="KAK6743730.1"/>
    <property type="molecule type" value="Genomic_DNA"/>
</dbReference>
<name>A0ABR1D1U5_NECAM</name>
<keyword evidence="2" id="KW-1185">Reference proteome</keyword>
<gene>
    <name evidence="1" type="primary">Necator_chrIII.g11571</name>
    <name evidence="1" type="ORF">RB195_010806</name>
</gene>
<comment type="caution">
    <text evidence="1">The sequence shown here is derived from an EMBL/GenBank/DDBJ whole genome shotgun (WGS) entry which is preliminary data.</text>
</comment>
<sequence>MWVSSRPRTGIRVGGQLIELVDEFGYLACTLRNNGSYEKDIKQRPAKAISAFNFLTKCLWSTKPLTKASSESTYPQPHHDVRIENLGTIILGKSHGRCLYGCLATFGHGLRRPADRLAQRNLRSLSRWSRKKPPGRKRKFWTEVMKEDLRTLGVDGQFRRDVRFRRIWKSDEWIDSVQALAEDWESWAIFEDATCRRRCR</sequence>
<dbReference type="Proteomes" id="UP001303046">
    <property type="component" value="Unassembled WGS sequence"/>
</dbReference>
<evidence type="ECO:0000313" key="2">
    <source>
        <dbReference type="Proteomes" id="UP001303046"/>
    </source>
</evidence>